<accession>A0AC60VXL8</accession>
<dbReference type="EMBL" id="JACEMZ010000012">
    <property type="protein sequence ID" value="MBA4452178.1"/>
    <property type="molecule type" value="Genomic_DNA"/>
</dbReference>
<evidence type="ECO:0000313" key="1">
    <source>
        <dbReference type="EMBL" id="MBA4452178.1"/>
    </source>
</evidence>
<name>A0AC60VXL8_9ARCH</name>
<comment type="caution">
    <text evidence="1">The sequence shown here is derived from an EMBL/GenBank/DDBJ whole genome shotgun (WGS) entry which is preliminary data.</text>
</comment>
<reference evidence="1 2" key="1">
    <citation type="journal article" date="2020" name="Appl. Environ. Microbiol.">
        <title>Genomic Characteristics of a Novel Species of Ammonia-Oxidizing Archaea from the Jiulong River Estuary.</title>
        <authorList>
            <person name="Zou D."/>
            <person name="Wan R."/>
            <person name="Han L."/>
            <person name="Xu M.N."/>
            <person name="Liu Y."/>
            <person name="Liu H."/>
            <person name="Kao S.J."/>
            <person name="Li M."/>
        </authorList>
    </citation>
    <scope>NUCLEOTIDE SEQUENCE [LARGE SCALE GENOMIC DNA]</scope>
    <source>
        <strain evidence="1">W1bin1</strain>
    </source>
</reference>
<protein>
    <submittedName>
        <fullName evidence="1">Uncharacterized protein</fullName>
    </submittedName>
</protein>
<organism evidence="1 2">
    <name type="scientific">Candidatus Nitrosomaritimum aestuariumsis</name>
    <dbReference type="NCBI Taxonomy" id="3342354"/>
    <lineage>
        <taxon>Archaea</taxon>
        <taxon>Nitrososphaerota</taxon>
        <taxon>Nitrososphaeria</taxon>
        <taxon>Nitrosopumilales</taxon>
        <taxon>Nitrosopumilaceae</taxon>
        <taxon>Candidatus Nitrosomaritimum</taxon>
    </lineage>
</organism>
<proteinExistence type="predicted"/>
<sequence length="230" mass="26242">MKKVFVLVIVLTFLISNPAYGHKLITHDDTHRSFDKALEIPDHKISWAIYENLGADEAKFYSFEAKKGDSFYASIVIPKINGLEEYSPTLVLVDPRLFEDTSNSLKSQQATEKFPYEGKYPGKEFYEPFGQVTYWERQEVRTEIPADGQYFIVVTDEKSQSGKYSLAVGTIEDFSGADFFTILPKAWFDTKIFVNDYLSILIFFSVLAAIVGLPIFALKRKQRKIKATSV</sequence>
<dbReference type="Proteomes" id="UP000559653">
    <property type="component" value="Unassembled WGS sequence"/>
</dbReference>
<evidence type="ECO:0000313" key="2">
    <source>
        <dbReference type="Proteomes" id="UP000559653"/>
    </source>
</evidence>
<gene>
    <name evidence="1" type="ORF">H2B03_03240</name>
</gene>